<organism evidence="2 3">
    <name type="scientific">Gymnopus androsaceus JB14</name>
    <dbReference type="NCBI Taxonomy" id="1447944"/>
    <lineage>
        <taxon>Eukaryota</taxon>
        <taxon>Fungi</taxon>
        <taxon>Dikarya</taxon>
        <taxon>Basidiomycota</taxon>
        <taxon>Agaricomycotina</taxon>
        <taxon>Agaricomycetes</taxon>
        <taxon>Agaricomycetidae</taxon>
        <taxon>Agaricales</taxon>
        <taxon>Marasmiineae</taxon>
        <taxon>Omphalotaceae</taxon>
        <taxon>Gymnopus</taxon>
    </lineage>
</organism>
<protein>
    <recommendedName>
        <fullName evidence="1">Endonuclease/exonuclease/phosphatase domain-containing protein</fullName>
    </recommendedName>
</protein>
<proteinExistence type="predicted"/>
<dbReference type="Pfam" id="PF14529">
    <property type="entry name" value="Exo_endo_phos_2"/>
    <property type="match status" value="1"/>
</dbReference>
<evidence type="ECO:0000313" key="3">
    <source>
        <dbReference type="Proteomes" id="UP000799118"/>
    </source>
</evidence>
<dbReference type="EMBL" id="ML769596">
    <property type="protein sequence ID" value="KAE9392422.1"/>
    <property type="molecule type" value="Genomic_DNA"/>
</dbReference>
<name>A0A6A4H2K3_9AGAR</name>
<dbReference type="InterPro" id="IPR005135">
    <property type="entry name" value="Endo/exonuclease/phosphatase"/>
</dbReference>
<dbReference type="OrthoDB" id="2800852at2759"/>
<dbReference type="Gene3D" id="3.60.10.10">
    <property type="entry name" value="Endonuclease/exonuclease/phosphatase"/>
    <property type="match status" value="1"/>
</dbReference>
<reference evidence="2" key="1">
    <citation type="journal article" date="2019" name="Environ. Microbiol.">
        <title>Fungal ecological strategies reflected in gene transcription - a case study of two litter decomposers.</title>
        <authorList>
            <person name="Barbi F."/>
            <person name="Kohler A."/>
            <person name="Barry K."/>
            <person name="Baskaran P."/>
            <person name="Daum C."/>
            <person name="Fauchery L."/>
            <person name="Ihrmark K."/>
            <person name="Kuo A."/>
            <person name="LaButti K."/>
            <person name="Lipzen A."/>
            <person name="Morin E."/>
            <person name="Grigoriev I.V."/>
            <person name="Henrissat B."/>
            <person name="Lindahl B."/>
            <person name="Martin F."/>
        </authorList>
    </citation>
    <scope>NUCLEOTIDE SEQUENCE</scope>
    <source>
        <strain evidence="2">JB14</strain>
    </source>
</reference>
<evidence type="ECO:0000313" key="2">
    <source>
        <dbReference type="EMBL" id="KAE9392422.1"/>
    </source>
</evidence>
<dbReference type="InterPro" id="IPR036691">
    <property type="entry name" value="Endo/exonu/phosph_ase_sf"/>
</dbReference>
<dbReference type="SUPFAM" id="SSF56219">
    <property type="entry name" value="DNase I-like"/>
    <property type="match status" value="1"/>
</dbReference>
<sequence>MVLDATPQDGCTTTYVHIYNNPSLGCQQILWRLRSLPLPLDQAVVITGDANIHHIRWLQGALRTSAITEEIVAWLDEHNFLLLNKKGTPTHFPHAIEKHPSVIDLTWSNVHATWNDTTCEWAINPNLSVGSNHVDIRWKLDSGLEEINNPLGMKYNMKDVLPKDWKDKFNEEIEKQMDMLQPLLHIGPAMTNDDLDAAANAFSDTMQAATAKVAPVQKPSPHAKPW</sequence>
<keyword evidence="3" id="KW-1185">Reference proteome</keyword>
<gene>
    <name evidence="2" type="ORF">BT96DRAFT_1000371</name>
</gene>
<feature type="domain" description="Endonuclease/exonuclease/phosphatase" evidence="1">
    <location>
        <begin position="15"/>
        <end position="136"/>
    </location>
</feature>
<dbReference type="AlphaFoldDB" id="A0A6A4H2K3"/>
<evidence type="ECO:0000259" key="1">
    <source>
        <dbReference type="Pfam" id="PF14529"/>
    </source>
</evidence>
<dbReference type="Proteomes" id="UP000799118">
    <property type="component" value="Unassembled WGS sequence"/>
</dbReference>
<dbReference type="GO" id="GO:0003824">
    <property type="term" value="F:catalytic activity"/>
    <property type="evidence" value="ECO:0007669"/>
    <property type="project" value="InterPro"/>
</dbReference>
<accession>A0A6A4H2K3</accession>